<dbReference type="OrthoDB" id="138165at2"/>
<comment type="caution">
    <text evidence="2">The sequence shown here is derived from an EMBL/GenBank/DDBJ whole genome shotgun (WGS) entry which is preliminary data.</text>
</comment>
<protein>
    <recommendedName>
        <fullName evidence="1">CHAT domain-containing protein</fullName>
    </recommendedName>
</protein>
<proteinExistence type="predicted"/>
<name>A0A0P6Y5K0_9CHLR</name>
<gene>
    <name evidence="2" type="ORF">SE15_06680</name>
</gene>
<dbReference type="AlphaFoldDB" id="A0A0P6Y5K0"/>
<organism evidence="2 3">
    <name type="scientific">Thermanaerothrix daxensis</name>
    <dbReference type="NCBI Taxonomy" id="869279"/>
    <lineage>
        <taxon>Bacteria</taxon>
        <taxon>Bacillati</taxon>
        <taxon>Chloroflexota</taxon>
        <taxon>Anaerolineae</taxon>
        <taxon>Anaerolineales</taxon>
        <taxon>Anaerolineaceae</taxon>
        <taxon>Thermanaerothrix</taxon>
    </lineage>
</organism>
<dbReference type="RefSeq" id="WP_083461755.1">
    <property type="nucleotide sequence ID" value="NZ_LGKO01000002.1"/>
</dbReference>
<keyword evidence="3" id="KW-1185">Reference proteome</keyword>
<dbReference type="STRING" id="869279.SE15_06680"/>
<evidence type="ECO:0000259" key="1">
    <source>
        <dbReference type="Pfam" id="PF12770"/>
    </source>
</evidence>
<feature type="non-terminal residue" evidence="2">
    <location>
        <position position="1"/>
    </location>
</feature>
<evidence type="ECO:0000313" key="2">
    <source>
        <dbReference type="EMBL" id="KPL84709.1"/>
    </source>
</evidence>
<sequence>AHYENALEVRRREVAPADWAMTEHALGNLWLRRYERSGEEAHAQAAEAHYRNALLEYRREVAPADWAMTEHALGNLWLRRYERSGEEAHAQAAEAHYENALEVRRREVAPADWAMTEHALGNLWLRRYERSGEEAHAQAAEAHLRNALQEYRREVAPSQWATVQHSLGNLWLRRYERSGEEAHAQAAEAHYRNALEVRRREVAPSHWATVQHSLGNLFARRYERSGEEAHAQAAEAHYLAVLSQNETSPLPSIFPFRSHAALTRLYFRQKDWAASVRHFIQVNTRLTELLAWQNFRSGKESWLRETRGLAAQAAFAHLRLGQPVAAVEALESGRARLLGEALERQRRDLENLAALGRGDLHERYREAAQRYDELLRQLSDVPGRLAQAVPPRLVDWLSRIQAAQAELNAVIAEIRQVPGYETFLKTLTAQQIRALAQEAPLVYLAATQHGGLALVVTGDSVRWVELPCLTEASLRRQVVGDEGQNTYLRAYLAWRTAPYNDERRDDWEEVLDKTCAWLWEALMEPVLAALRENGLPEGSRVVLIPSDWLALLPLHAAWMPDDTPPCKRRYALDEYTFTYAPSAQALYHARTAANRPADSLLAVENPRGDLPFTPREVEAAMAHFVGRSRRLAEQEATRAAVMAAIPQANVLHFSTHGLAGWGEAETAHLVLADGVLTLREVYGLRLEGCRLVVLSACETAVPGLEMPDEMIALPSGWMQAGVPGVVGSLWSVNDLSTAMLIARFYDLWRGQGLPFAQALRQAQRWLRDLFQDEAALAELERLAQSGRLRMTAEQAEAFLPAALLRDFRHPYHWAAFTFTGL</sequence>
<dbReference type="InterPro" id="IPR024983">
    <property type="entry name" value="CHAT_dom"/>
</dbReference>
<dbReference type="EMBL" id="LGKO01000002">
    <property type="protein sequence ID" value="KPL84709.1"/>
    <property type="molecule type" value="Genomic_DNA"/>
</dbReference>
<evidence type="ECO:0000313" key="3">
    <source>
        <dbReference type="Proteomes" id="UP000050544"/>
    </source>
</evidence>
<dbReference type="PATRIC" id="fig|869279.4.peg.1346"/>
<dbReference type="Proteomes" id="UP000050544">
    <property type="component" value="Unassembled WGS sequence"/>
</dbReference>
<dbReference type="Pfam" id="PF12770">
    <property type="entry name" value="CHAT"/>
    <property type="match status" value="1"/>
</dbReference>
<reference evidence="2 3" key="1">
    <citation type="submission" date="2015-07" db="EMBL/GenBank/DDBJ databases">
        <title>Whole genome sequence of Thermanaerothrix daxensis DSM 23592.</title>
        <authorList>
            <person name="Hemp J."/>
            <person name="Ward L.M."/>
            <person name="Pace L.A."/>
            <person name="Fischer W.W."/>
        </authorList>
    </citation>
    <scope>NUCLEOTIDE SEQUENCE [LARGE SCALE GENOMIC DNA]</scope>
    <source>
        <strain evidence="2 3">GNS-1</strain>
    </source>
</reference>
<feature type="domain" description="CHAT" evidence="1">
    <location>
        <begin position="513"/>
        <end position="820"/>
    </location>
</feature>
<accession>A0A0P6Y5K0</accession>